<dbReference type="Proteomes" id="UP000628448">
    <property type="component" value="Unassembled WGS sequence"/>
</dbReference>
<dbReference type="SUPFAM" id="SSF56935">
    <property type="entry name" value="Porins"/>
    <property type="match status" value="1"/>
</dbReference>
<feature type="chain" id="PRO_5037081765" description="Long-chain fatty acid transport protein" evidence="1">
    <location>
        <begin position="19"/>
        <end position="475"/>
    </location>
</feature>
<keyword evidence="3" id="KW-1185">Reference proteome</keyword>
<dbReference type="EMBL" id="JADWYR010000001">
    <property type="protein sequence ID" value="MBG9375981.1"/>
    <property type="molecule type" value="Genomic_DNA"/>
</dbReference>
<accession>A0A931E5P4</accession>
<proteinExistence type="predicted"/>
<dbReference type="RefSeq" id="WP_196990003.1">
    <property type="nucleotide sequence ID" value="NZ_JADWYR010000001.1"/>
</dbReference>
<keyword evidence="1" id="KW-0732">Signal</keyword>
<organism evidence="2 3">
    <name type="scientific">Panacibacter microcysteis</name>
    <dbReference type="NCBI Taxonomy" id="2793269"/>
    <lineage>
        <taxon>Bacteria</taxon>
        <taxon>Pseudomonadati</taxon>
        <taxon>Bacteroidota</taxon>
        <taxon>Chitinophagia</taxon>
        <taxon>Chitinophagales</taxon>
        <taxon>Chitinophagaceae</taxon>
        <taxon>Panacibacter</taxon>
    </lineage>
</organism>
<evidence type="ECO:0000313" key="2">
    <source>
        <dbReference type="EMBL" id="MBG9375981.1"/>
    </source>
</evidence>
<evidence type="ECO:0000313" key="3">
    <source>
        <dbReference type="Proteomes" id="UP000628448"/>
    </source>
</evidence>
<sequence length="475" mass="52585">MRTLLPLLCLFAFFYAGAQDGNYWHSPYGTGGFFLPGSVIAYNGDSGVYFTNPALLANSPKTTISVTAVLYQMQTISMADGAGTGRKLISKNMSSVPQMVAGKIALGKNKFPLAYAIIHNPLINFAANQRRDEQLPVLNDAYSPGAEYFLGQYVEQNRASETQLQISTGKKLAPHFTAGLTLEANLYSRYFSSDFSATAIVNPGIADFNITSNRESYIANYKNYGARAKVGIGYDNGNHHLGLTITTPVLHLKGDGNITSDITLVNAKLDPDLSPLSLFANARQVELKAKWKMPLSIALGYLYRYNKNQLYVAAEYFGQINEYDVIAPDNDVFIRPDTGNYRDYTYSLLRLKDARKAVLNVAVGNSFYINPQYTAFLSLRTNFSYIDKSLFANKEGFIPYTSSWNNYHMQVGVNTKRKNVNIKAGLFLALGFNGDYDQVANFDNPTDSNFLQGSVKTVKANHFSAGVMLSYIHNL</sequence>
<reference evidence="2" key="1">
    <citation type="submission" date="2020-11" db="EMBL/GenBank/DDBJ databases">
        <title>Bacterial whole genome sequence for Panacibacter sp. DH6.</title>
        <authorList>
            <person name="Le V."/>
            <person name="Ko S."/>
            <person name="Ahn C.-Y."/>
            <person name="Oh H.-M."/>
        </authorList>
    </citation>
    <scope>NUCLEOTIDE SEQUENCE</scope>
    <source>
        <strain evidence="2">DH6</strain>
    </source>
</reference>
<evidence type="ECO:0000256" key="1">
    <source>
        <dbReference type="SAM" id="SignalP"/>
    </source>
</evidence>
<name>A0A931E5P4_9BACT</name>
<comment type="caution">
    <text evidence="2">The sequence shown here is derived from an EMBL/GenBank/DDBJ whole genome shotgun (WGS) entry which is preliminary data.</text>
</comment>
<protein>
    <recommendedName>
        <fullName evidence="4">Long-chain fatty acid transport protein</fullName>
    </recommendedName>
</protein>
<gene>
    <name evidence="2" type="ORF">I5907_07030</name>
</gene>
<evidence type="ECO:0008006" key="4">
    <source>
        <dbReference type="Google" id="ProtNLM"/>
    </source>
</evidence>
<feature type="signal peptide" evidence="1">
    <location>
        <begin position="1"/>
        <end position="18"/>
    </location>
</feature>
<dbReference type="AlphaFoldDB" id="A0A931E5P4"/>